<accession>A0A9E8MU47</accession>
<dbReference type="AlphaFoldDB" id="A0A9E8MU47"/>
<dbReference type="KEGG" id="lnu:N7U66_12475"/>
<dbReference type="Proteomes" id="UP001164705">
    <property type="component" value="Chromosome"/>
</dbReference>
<protein>
    <submittedName>
        <fullName evidence="1">Uncharacterized protein</fullName>
    </submittedName>
</protein>
<reference evidence="1" key="1">
    <citation type="submission" date="2022-11" db="EMBL/GenBank/DDBJ databases">
        <title>Lacinutrix neustonica HL-RS19T sp. nov., isolated from the surface microlayer sample of brackish Lake Shihwa.</title>
        <authorList>
            <person name="Choi J.Y."/>
            <person name="Hwang C.Y."/>
        </authorList>
    </citation>
    <scope>NUCLEOTIDE SEQUENCE</scope>
    <source>
        <strain evidence="1">HL-RS19</strain>
    </source>
</reference>
<keyword evidence="2" id="KW-1185">Reference proteome</keyword>
<dbReference type="RefSeq" id="WP_267675547.1">
    <property type="nucleotide sequence ID" value="NZ_CP113088.1"/>
</dbReference>
<evidence type="ECO:0000313" key="1">
    <source>
        <dbReference type="EMBL" id="WAC00999.1"/>
    </source>
</evidence>
<sequence length="70" mass="8207">MKKTQQDILTEISTLRRTIEENYPELQKYLDETRETLPQGGIGGEIDVDSLKNHRDSLKSLIDKYKKQEK</sequence>
<organism evidence="1 2">
    <name type="scientific">Lacinutrix neustonica</name>
    <dbReference type="NCBI Taxonomy" id="2980107"/>
    <lineage>
        <taxon>Bacteria</taxon>
        <taxon>Pseudomonadati</taxon>
        <taxon>Bacteroidota</taxon>
        <taxon>Flavobacteriia</taxon>
        <taxon>Flavobacteriales</taxon>
        <taxon>Flavobacteriaceae</taxon>
        <taxon>Lacinutrix</taxon>
    </lineage>
</organism>
<gene>
    <name evidence="1" type="ORF">N7U66_12475</name>
</gene>
<name>A0A9E8MU47_9FLAO</name>
<dbReference type="EMBL" id="CP113088">
    <property type="protein sequence ID" value="WAC00999.1"/>
    <property type="molecule type" value="Genomic_DNA"/>
</dbReference>
<evidence type="ECO:0000313" key="2">
    <source>
        <dbReference type="Proteomes" id="UP001164705"/>
    </source>
</evidence>
<proteinExistence type="predicted"/>